<dbReference type="NCBIfam" id="TIGR00796">
    <property type="entry name" value="livcs"/>
    <property type="match status" value="1"/>
</dbReference>
<comment type="subcellular location">
    <subcellularLocation>
        <location evidence="1 9">Cell membrane</location>
        <topology evidence="1 9">Multi-pass membrane protein</topology>
    </subcellularLocation>
</comment>
<proteinExistence type="inferred from homology"/>
<feature type="transmembrane region" description="Helical" evidence="9">
    <location>
        <begin position="121"/>
        <end position="141"/>
    </location>
</feature>
<evidence type="ECO:0000256" key="4">
    <source>
        <dbReference type="ARBA" id="ARBA00022475"/>
    </source>
</evidence>
<evidence type="ECO:0000256" key="7">
    <source>
        <dbReference type="ARBA" id="ARBA00022989"/>
    </source>
</evidence>
<evidence type="ECO:0000313" key="11">
    <source>
        <dbReference type="Proteomes" id="UP001224418"/>
    </source>
</evidence>
<keyword evidence="5 9" id="KW-0812">Transmembrane</keyword>
<comment type="similarity">
    <text evidence="2 9">Belongs to the branched chain amino acid transporter family.</text>
</comment>
<feature type="transmembrane region" description="Helical" evidence="9">
    <location>
        <begin position="236"/>
        <end position="262"/>
    </location>
</feature>
<feature type="transmembrane region" description="Helical" evidence="9">
    <location>
        <begin position="153"/>
        <end position="177"/>
    </location>
</feature>
<feature type="transmembrane region" description="Helical" evidence="9">
    <location>
        <begin position="197"/>
        <end position="216"/>
    </location>
</feature>
<evidence type="ECO:0000256" key="3">
    <source>
        <dbReference type="ARBA" id="ARBA00022448"/>
    </source>
</evidence>
<evidence type="ECO:0000256" key="1">
    <source>
        <dbReference type="ARBA" id="ARBA00004651"/>
    </source>
</evidence>
<feature type="transmembrane region" description="Helical" evidence="9">
    <location>
        <begin position="371"/>
        <end position="390"/>
    </location>
</feature>
<dbReference type="PANTHER" id="PTHR30588">
    <property type="entry name" value="BRANCHED-CHAIN AMINO ACID TRANSPORT SYSTEM 2 CARRIER PROTEIN"/>
    <property type="match status" value="1"/>
</dbReference>
<feature type="transmembrane region" description="Helical" evidence="9">
    <location>
        <begin position="7"/>
        <end position="29"/>
    </location>
</feature>
<evidence type="ECO:0000256" key="8">
    <source>
        <dbReference type="ARBA" id="ARBA00023136"/>
    </source>
</evidence>
<accession>A0ABU0JNK2</accession>
<keyword evidence="11" id="KW-1185">Reference proteome</keyword>
<feature type="transmembrane region" description="Helical" evidence="9">
    <location>
        <begin position="320"/>
        <end position="340"/>
    </location>
</feature>
<evidence type="ECO:0000256" key="9">
    <source>
        <dbReference type="RuleBase" id="RU362122"/>
    </source>
</evidence>
<keyword evidence="7 9" id="KW-1133">Transmembrane helix</keyword>
<organism evidence="10 11">
    <name type="scientific">Hathewaya limosa</name>
    <name type="common">Clostridium limosum</name>
    <dbReference type="NCBI Taxonomy" id="1536"/>
    <lineage>
        <taxon>Bacteria</taxon>
        <taxon>Bacillati</taxon>
        <taxon>Bacillota</taxon>
        <taxon>Clostridia</taxon>
        <taxon>Eubacteriales</taxon>
        <taxon>Clostridiaceae</taxon>
        <taxon>Hathewaya</taxon>
    </lineage>
</organism>
<evidence type="ECO:0000313" key="10">
    <source>
        <dbReference type="EMBL" id="MDQ0478634.1"/>
    </source>
</evidence>
<evidence type="ECO:0000256" key="2">
    <source>
        <dbReference type="ARBA" id="ARBA00008540"/>
    </source>
</evidence>
<sequence>MKKSLKFSEILSIGLLLFAIFFGAGNMIFPPLLGQLAGTNMWTAIIGFIIADVGLSLITILAIALNGESFHEISTKVSTKFASIFGIIVYLAIGPLCVIPRTGAVSYEMSLLPLVPQGMNSWIFGIIFTAIFFIITYFLALNPSKLVDRIGKIITPLLLLMIGFIAIKAILSPIGSFGAPVGDYNTIPFFKGFVEGYQTLDVVGALVISIVVINAVKQYDITSPKDIAKNTIISGIIASIALMLVYFSLGYIGASSVSLGRINDGGQLLVKVMSCMFGKSGILLLGLIITFACLTTSIGLASSFSDYFSKLYPKLNYKNILRIVCIFSFIIANLGLNTILKFSQPLLMILYPVTIVLIFVSFFDKFIKSNCNVYIGSITAALLISVIQVLDTLGLSLGLITNIIKMIPLYSFGIGWIIPSIIGGFIGFFIPSIKK</sequence>
<feature type="transmembrane region" description="Helical" evidence="9">
    <location>
        <begin position="346"/>
        <end position="364"/>
    </location>
</feature>
<name>A0ABU0JNK2_HATLI</name>
<keyword evidence="6 9" id="KW-0029">Amino-acid transport</keyword>
<protein>
    <recommendedName>
        <fullName evidence="9">Branched-chain amino acid transport system carrier protein</fullName>
    </recommendedName>
</protein>
<dbReference type="InterPro" id="IPR004685">
    <property type="entry name" value="Brnchd-chn_aa_trnsp_Livcs"/>
</dbReference>
<feature type="transmembrane region" description="Helical" evidence="9">
    <location>
        <begin position="77"/>
        <end position="101"/>
    </location>
</feature>
<keyword evidence="3 9" id="KW-0813">Transport</keyword>
<dbReference type="Proteomes" id="UP001224418">
    <property type="component" value="Unassembled WGS sequence"/>
</dbReference>
<feature type="transmembrane region" description="Helical" evidence="9">
    <location>
        <begin position="41"/>
        <end position="65"/>
    </location>
</feature>
<comment type="function">
    <text evidence="9">Component of the transport system for branched-chain amino acids.</text>
</comment>
<reference evidence="10 11" key="1">
    <citation type="submission" date="2023-07" db="EMBL/GenBank/DDBJ databases">
        <title>Genomic Encyclopedia of Type Strains, Phase IV (KMG-IV): sequencing the most valuable type-strain genomes for metagenomic binning, comparative biology and taxonomic classification.</title>
        <authorList>
            <person name="Goeker M."/>
        </authorList>
    </citation>
    <scope>NUCLEOTIDE SEQUENCE [LARGE SCALE GENOMIC DNA]</scope>
    <source>
        <strain evidence="10 11">DSM 1400</strain>
    </source>
</reference>
<keyword evidence="8 9" id="KW-0472">Membrane</keyword>
<gene>
    <name evidence="10" type="ORF">QOZ93_000343</name>
</gene>
<evidence type="ECO:0000256" key="6">
    <source>
        <dbReference type="ARBA" id="ARBA00022970"/>
    </source>
</evidence>
<dbReference type="EMBL" id="JAUSWN010000002">
    <property type="protein sequence ID" value="MDQ0478634.1"/>
    <property type="molecule type" value="Genomic_DNA"/>
</dbReference>
<dbReference type="PANTHER" id="PTHR30588:SF8">
    <property type="entry name" value="BRANCHED-CHAIN AMINO ACID PERMEASE BRAB"/>
    <property type="match status" value="1"/>
</dbReference>
<feature type="transmembrane region" description="Helical" evidence="9">
    <location>
        <begin position="410"/>
        <end position="430"/>
    </location>
</feature>
<dbReference type="RefSeq" id="WP_307354876.1">
    <property type="nucleotide sequence ID" value="NZ_BAAACJ010000008.1"/>
</dbReference>
<feature type="transmembrane region" description="Helical" evidence="9">
    <location>
        <begin position="282"/>
        <end position="308"/>
    </location>
</feature>
<comment type="caution">
    <text evidence="10">The sequence shown here is derived from an EMBL/GenBank/DDBJ whole genome shotgun (WGS) entry which is preliminary data.</text>
</comment>
<evidence type="ECO:0000256" key="5">
    <source>
        <dbReference type="ARBA" id="ARBA00022692"/>
    </source>
</evidence>
<dbReference type="Pfam" id="PF05525">
    <property type="entry name" value="Branch_AA_trans"/>
    <property type="match status" value="1"/>
</dbReference>
<keyword evidence="4" id="KW-1003">Cell membrane</keyword>